<feature type="transmembrane region" description="Helical" evidence="6">
    <location>
        <begin position="40"/>
        <end position="65"/>
    </location>
</feature>
<dbReference type="PANTHER" id="PTHR23501">
    <property type="entry name" value="MAJOR FACILITATOR SUPERFAMILY"/>
    <property type="match status" value="1"/>
</dbReference>
<sequence>MSHQDTEPHAADDASGTVHEKSVEKAAPAGGYTILTGKKLAVVFTAMLLSQMLIALDQTILATALPRIASQFQAFSLQGWVATSFILAQTVFILFIGQMTRIYPAKWILVNSIAIFEIGSLVCGLSHNVNQLIAGRAVSGVGAAGMFVAMFQVLTQVTRLEDRPRLFGMFGAVFAISSVVGPLIGGAFTDHVSWRWCFFINLPLGGVSITGVTLLLKASPPLGADPNKRSWADVLEQTRRMDFVGAILSAGAVTCLILALQWGGNTKPWNDKAVIITFVFAGVLTAVYITWERYMGERAMIPTAIFKTLAVWAILLYCMLTRFSLLLFSYYIPIFYQAARHRTATESGIDLVPLMLSLVLTLIIAGQFVGKTGHLWPFLVAGPIILAIGSGLLYTLTPTTSSAKIIGFQILAGAGTGMGMQNGMMALQAVFRDEPRLIGQATSMGSFMGFLGGTIGLGIAEPVFASELTKKLLAYAPEAPLQVVKESPVAIYTELSPEMIVAVVRSYSEALRVVYVIGVPVAGIALLATLLIPRTKLIRKGPPGQGAPAAEKKNSESDAGEKAENS</sequence>
<feature type="compositionally biased region" description="Basic and acidic residues" evidence="5">
    <location>
        <begin position="550"/>
        <end position="566"/>
    </location>
</feature>
<keyword evidence="4 6" id="KW-0472">Membrane</keyword>
<organism evidence="8 9">
    <name type="scientific">Favolaschia claudopus</name>
    <dbReference type="NCBI Taxonomy" id="2862362"/>
    <lineage>
        <taxon>Eukaryota</taxon>
        <taxon>Fungi</taxon>
        <taxon>Dikarya</taxon>
        <taxon>Basidiomycota</taxon>
        <taxon>Agaricomycotina</taxon>
        <taxon>Agaricomycetes</taxon>
        <taxon>Agaricomycetidae</taxon>
        <taxon>Agaricales</taxon>
        <taxon>Marasmiineae</taxon>
        <taxon>Mycenaceae</taxon>
        <taxon>Favolaschia</taxon>
    </lineage>
</organism>
<feature type="transmembrane region" description="Helical" evidence="6">
    <location>
        <begin position="108"/>
        <end position="127"/>
    </location>
</feature>
<dbReference type="GO" id="GO:0005886">
    <property type="term" value="C:plasma membrane"/>
    <property type="evidence" value="ECO:0007669"/>
    <property type="project" value="TreeGrafter"/>
</dbReference>
<feature type="transmembrane region" description="Helical" evidence="6">
    <location>
        <begin position="77"/>
        <end position="96"/>
    </location>
</feature>
<keyword evidence="2 6" id="KW-0812">Transmembrane</keyword>
<dbReference type="EMBL" id="JAWWNJ010000011">
    <property type="protein sequence ID" value="KAK7044352.1"/>
    <property type="molecule type" value="Genomic_DNA"/>
</dbReference>
<reference evidence="8 9" key="1">
    <citation type="journal article" date="2024" name="J Genomics">
        <title>Draft genome sequencing and assembly of Favolaschia claudopus CIRM-BRFM 2984 isolated from oak limbs.</title>
        <authorList>
            <person name="Navarro D."/>
            <person name="Drula E."/>
            <person name="Chaduli D."/>
            <person name="Cazenave R."/>
            <person name="Ahrendt S."/>
            <person name="Wang J."/>
            <person name="Lipzen A."/>
            <person name="Daum C."/>
            <person name="Barry K."/>
            <person name="Grigoriev I.V."/>
            <person name="Favel A."/>
            <person name="Rosso M.N."/>
            <person name="Martin F."/>
        </authorList>
    </citation>
    <scope>NUCLEOTIDE SEQUENCE [LARGE SCALE GENOMIC DNA]</scope>
    <source>
        <strain evidence="8 9">CIRM-BRFM 2984</strain>
    </source>
</reference>
<dbReference type="PROSITE" id="PS50850">
    <property type="entry name" value="MFS"/>
    <property type="match status" value="1"/>
</dbReference>
<proteinExistence type="predicted"/>
<dbReference type="Gene3D" id="1.20.1250.20">
    <property type="entry name" value="MFS general substrate transporter like domains"/>
    <property type="match status" value="1"/>
</dbReference>
<feature type="transmembrane region" description="Helical" evidence="6">
    <location>
        <begin position="311"/>
        <end position="331"/>
    </location>
</feature>
<feature type="transmembrane region" description="Helical" evidence="6">
    <location>
        <begin position="133"/>
        <end position="154"/>
    </location>
</feature>
<feature type="transmembrane region" description="Helical" evidence="6">
    <location>
        <begin position="243"/>
        <end position="262"/>
    </location>
</feature>
<protein>
    <submittedName>
        <fullName evidence="8">Major facilitator transporter-like protein</fullName>
    </submittedName>
</protein>
<evidence type="ECO:0000256" key="3">
    <source>
        <dbReference type="ARBA" id="ARBA00022989"/>
    </source>
</evidence>
<feature type="transmembrane region" description="Helical" evidence="6">
    <location>
        <begin position="274"/>
        <end position="291"/>
    </location>
</feature>
<feature type="transmembrane region" description="Helical" evidence="6">
    <location>
        <begin position="402"/>
        <end position="420"/>
    </location>
</feature>
<keyword evidence="9" id="KW-1185">Reference proteome</keyword>
<dbReference type="InterPro" id="IPR011701">
    <property type="entry name" value="MFS"/>
</dbReference>
<comment type="subcellular location">
    <subcellularLocation>
        <location evidence="1">Membrane</location>
        <topology evidence="1">Multi-pass membrane protein</topology>
    </subcellularLocation>
</comment>
<evidence type="ECO:0000256" key="6">
    <source>
        <dbReference type="SAM" id="Phobius"/>
    </source>
</evidence>
<dbReference type="GO" id="GO:0022857">
    <property type="term" value="F:transmembrane transporter activity"/>
    <property type="evidence" value="ECO:0007669"/>
    <property type="project" value="InterPro"/>
</dbReference>
<dbReference type="InterPro" id="IPR020846">
    <property type="entry name" value="MFS_dom"/>
</dbReference>
<evidence type="ECO:0000256" key="2">
    <source>
        <dbReference type="ARBA" id="ARBA00022692"/>
    </source>
</evidence>
<dbReference type="Proteomes" id="UP001362999">
    <property type="component" value="Unassembled WGS sequence"/>
</dbReference>
<feature type="domain" description="Major facilitator superfamily (MFS) profile" evidence="7">
    <location>
        <begin position="43"/>
        <end position="536"/>
    </location>
</feature>
<feature type="transmembrane region" description="Helical" evidence="6">
    <location>
        <begin position="166"/>
        <end position="187"/>
    </location>
</feature>
<comment type="caution">
    <text evidence="8">The sequence shown here is derived from an EMBL/GenBank/DDBJ whole genome shotgun (WGS) entry which is preliminary data.</text>
</comment>
<feature type="transmembrane region" description="Helical" evidence="6">
    <location>
        <begin position="351"/>
        <end position="369"/>
    </location>
</feature>
<evidence type="ECO:0000256" key="5">
    <source>
        <dbReference type="SAM" id="MobiDB-lite"/>
    </source>
</evidence>
<dbReference type="Pfam" id="PF07690">
    <property type="entry name" value="MFS_1"/>
    <property type="match status" value="1"/>
</dbReference>
<dbReference type="CDD" id="cd17502">
    <property type="entry name" value="MFS_Azr1_MDR_like"/>
    <property type="match status" value="1"/>
</dbReference>
<evidence type="ECO:0000313" key="9">
    <source>
        <dbReference type="Proteomes" id="UP001362999"/>
    </source>
</evidence>
<name>A0AAW0D1I6_9AGAR</name>
<feature type="transmembrane region" description="Helical" evidence="6">
    <location>
        <begin position="193"/>
        <end position="216"/>
    </location>
</feature>
<dbReference type="InterPro" id="IPR036259">
    <property type="entry name" value="MFS_trans_sf"/>
</dbReference>
<feature type="region of interest" description="Disordered" evidence="5">
    <location>
        <begin position="540"/>
        <end position="566"/>
    </location>
</feature>
<dbReference type="PANTHER" id="PTHR23501:SF198">
    <property type="entry name" value="AZOLE RESISTANCE PROTEIN 1-RELATED"/>
    <property type="match status" value="1"/>
</dbReference>
<dbReference type="PRINTS" id="PR01036">
    <property type="entry name" value="TCRTETB"/>
</dbReference>
<feature type="transmembrane region" description="Helical" evidence="6">
    <location>
        <begin position="376"/>
        <end position="396"/>
    </location>
</feature>
<dbReference type="AlphaFoldDB" id="A0AAW0D1I6"/>
<evidence type="ECO:0000256" key="4">
    <source>
        <dbReference type="ARBA" id="ARBA00023136"/>
    </source>
</evidence>
<evidence type="ECO:0000259" key="7">
    <source>
        <dbReference type="PROSITE" id="PS50850"/>
    </source>
</evidence>
<dbReference type="Gene3D" id="1.20.1720.10">
    <property type="entry name" value="Multidrug resistance protein D"/>
    <property type="match status" value="1"/>
</dbReference>
<gene>
    <name evidence="8" type="ORF">R3P38DRAFT_3308310</name>
</gene>
<feature type="transmembrane region" description="Helical" evidence="6">
    <location>
        <begin position="513"/>
        <end position="532"/>
    </location>
</feature>
<accession>A0AAW0D1I6</accession>
<evidence type="ECO:0000313" key="8">
    <source>
        <dbReference type="EMBL" id="KAK7044352.1"/>
    </source>
</evidence>
<feature type="transmembrane region" description="Helical" evidence="6">
    <location>
        <begin position="441"/>
        <end position="460"/>
    </location>
</feature>
<evidence type="ECO:0000256" key="1">
    <source>
        <dbReference type="ARBA" id="ARBA00004141"/>
    </source>
</evidence>
<keyword evidence="3 6" id="KW-1133">Transmembrane helix</keyword>
<dbReference type="SUPFAM" id="SSF103473">
    <property type="entry name" value="MFS general substrate transporter"/>
    <property type="match status" value="1"/>
</dbReference>